<protein>
    <submittedName>
        <fullName evidence="10">PTS system mannose-specific EIID component</fullName>
    </submittedName>
</protein>
<dbReference type="Pfam" id="PF03613">
    <property type="entry name" value="EIID-AGA"/>
    <property type="match status" value="1"/>
</dbReference>
<evidence type="ECO:0000256" key="9">
    <source>
        <dbReference type="SAM" id="Phobius"/>
    </source>
</evidence>
<evidence type="ECO:0000256" key="8">
    <source>
        <dbReference type="ARBA" id="ARBA00023136"/>
    </source>
</evidence>
<dbReference type="KEGG" id="rtg:NCTC13098_03933"/>
<accession>A0A3P8KYF9</accession>
<dbReference type="GO" id="GO:0005886">
    <property type="term" value="C:plasma membrane"/>
    <property type="evidence" value="ECO:0007669"/>
    <property type="project" value="UniProtKB-SubCell"/>
</dbReference>
<evidence type="ECO:0000256" key="6">
    <source>
        <dbReference type="ARBA" id="ARBA00022692"/>
    </source>
</evidence>
<reference evidence="10 11" key="1">
    <citation type="submission" date="2018-12" db="EMBL/GenBank/DDBJ databases">
        <authorList>
            <consortium name="Pathogen Informatics"/>
        </authorList>
    </citation>
    <scope>NUCLEOTIDE SEQUENCE [LARGE SCALE GENOMIC DNA]</scope>
    <source>
        <strain evidence="10 11">NCTC13098</strain>
    </source>
</reference>
<organism evidence="10 11">
    <name type="scientific">Raoultella terrigena</name>
    <name type="common">Klebsiella terrigena</name>
    <dbReference type="NCBI Taxonomy" id="577"/>
    <lineage>
        <taxon>Bacteria</taxon>
        <taxon>Pseudomonadati</taxon>
        <taxon>Pseudomonadota</taxon>
        <taxon>Gammaproteobacteria</taxon>
        <taxon>Enterobacterales</taxon>
        <taxon>Enterobacteriaceae</taxon>
        <taxon>Klebsiella/Raoultella group</taxon>
        <taxon>Raoultella</taxon>
    </lineage>
</organism>
<evidence type="ECO:0000256" key="1">
    <source>
        <dbReference type="ARBA" id="ARBA00004651"/>
    </source>
</evidence>
<keyword evidence="7 9" id="KW-1133">Transmembrane helix</keyword>
<name>A0A3P8KYF9_RAOTE</name>
<sequence>MDSKKITEKDVKNSWLYYYIVAEMGISYERLQALGFVTAILPVLQKLYPEKEDLKQAIKRHLVFYNTEAVYGAPINGIVIAMEEQKARGADIDDDTITGIKTGLMGPMAGIGDSIDWATLKPIIFGLAVTLSTNGSILGAFFLLMLPLIQIIVGRNLAAYGYRAGQASIREILQSGHIRTLINGASTLGLFMMGALSSTYVKLSTPLQFSFGDQNKPFILQQVIDNIVPGILPLLAVFGIYWWLLKRNQNFTIIMVLIIAVSIFGALFGIF</sequence>
<feature type="transmembrane region" description="Helical" evidence="9">
    <location>
        <begin position="223"/>
        <end position="244"/>
    </location>
</feature>
<comment type="subcellular location">
    <subcellularLocation>
        <location evidence="1">Cell membrane</location>
        <topology evidence="1">Multi-pass membrane protein</topology>
    </subcellularLocation>
</comment>
<dbReference type="InterPro" id="IPR050303">
    <property type="entry name" value="GatZ_KbaZ_carbometab"/>
</dbReference>
<evidence type="ECO:0000313" key="11">
    <source>
        <dbReference type="Proteomes" id="UP000274346"/>
    </source>
</evidence>
<dbReference type="PANTHER" id="PTHR32502:SF5">
    <property type="entry name" value="N-ACETYLGALACTOSAMINE PERMEASE IID COMPONENT-RELATED"/>
    <property type="match status" value="1"/>
</dbReference>
<dbReference type="EMBL" id="LR131271">
    <property type="protein sequence ID" value="VDR27562.1"/>
    <property type="molecule type" value="Genomic_DNA"/>
</dbReference>
<proteinExistence type="predicted"/>
<dbReference type="PANTHER" id="PTHR32502">
    <property type="entry name" value="N-ACETYLGALACTOSAMINE PERMEASE II COMPONENT-RELATED"/>
    <property type="match status" value="1"/>
</dbReference>
<dbReference type="InterPro" id="IPR004704">
    <property type="entry name" value="PTS_IID_man"/>
</dbReference>
<evidence type="ECO:0000313" key="10">
    <source>
        <dbReference type="EMBL" id="VDR27562.1"/>
    </source>
</evidence>
<feature type="transmembrane region" description="Helical" evidence="9">
    <location>
        <begin position="181"/>
        <end position="203"/>
    </location>
</feature>
<evidence type="ECO:0000256" key="3">
    <source>
        <dbReference type="ARBA" id="ARBA00022475"/>
    </source>
</evidence>
<dbReference type="AlphaFoldDB" id="A0A3P8KYF9"/>
<dbReference type="GO" id="GO:0009401">
    <property type="term" value="P:phosphoenolpyruvate-dependent sugar phosphotransferase system"/>
    <property type="evidence" value="ECO:0007669"/>
    <property type="project" value="UniProtKB-KW"/>
</dbReference>
<evidence type="ECO:0000256" key="4">
    <source>
        <dbReference type="ARBA" id="ARBA00022597"/>
    </source>
</evidence>
<keyword evidence="5" id="KW-0598">Phosphotransferase system</keyword>
<feature type="transmembrane region" description="Helical" evidence="9">
    <location>
        <begin position="251"/>
        <end position="270"/>
    </location>
</feature>
<gene>
    <name evidence="10" type="primary">manZ_4</name>
    <name evidence="10" type="ORF">NCTC13098_03933</name>
</gene>
<keyword evidence="3" id="KW-1003">Cell membrane</keyword>
<evidence type="ECO:0000256" key="5">
    <source>
        <dbReference type="ARBA" id="ARBA00022683"/>
    </source>
</evidence>
<dbReference type="Proteomes" id="UP000274346">
    <property type="component" value="Chromosome"/>
</dbReference>
<evidence type="ECO:0000256" key="7">
    <source>
        <dbReference type="ARBA" id="ARBA00022989"/>
    </source>
</evidence>
<keyword evidence="4" id="KW-0762">Sugar transport</keyword>
<keyword evidence="8 9" id="KW-0472">Membrane</keyword>
<keyword evidence="6 9" id="KW-0812">Transmembrane</keyword>
<evidence type="ECO:0000256" key="2">
    <source>
        <dbReference type="ARBA" id="ARBA00022448"/>
    </source>
</evidence>
<dbReference type="PROSITE" id="PS51108">
    <property type="entry name" value="PTS_EIID"/>
    <property type="match status" value="1"/>
</dbReference>
<feature type="transmembrane region" description="Helical" evidence="9">
    <location>
        <begin position="137"/>
        <end position="160"/>
    </location>
</feature>
<keyword evidence="2" id="KW-0813">Transport</keyword>